<dbReference type="PANTHER" id="PTHR47704">
    <property type="entry name" value="POTASSIUM TRANSPORTER KIMA"/>
    <property type="match status" value="1"/>
</dbReference>
<feature type="region of interest" description="Disordered" evidence="5">
    <location>
        <begin position="1"/>
        <end position="49"/>
    </location>
</feature>
<feature type="transmembrane region" description="Helical" evidence="6">
    <location>
        <begin position="521"/>
        <end position="540"/>
    </location>
</feature>
<reference evidence="7 8" key="1">
    <citation type="submission" date="2019-10" db="EMBL/GenBank/DDBJ databases">
        <title>Thermopilla bonchosmolovskayae gen. nov., sp. nov., a moderately thermophilic Chloroflexi bacterium from a Chukotka hot spring (Arctic, Russia), representing a novel classis Thermopillaia, which include previously uncultivated lineage OLB14.</title>
        <authorList>
            <person name="Kochetkova T.V."/>
            <person name="Zayulina K.S."/>
            <person name="Zhigarkov V.S."/>
            <person name="Minaev N.V."/>
            <person name="Novikov A."/>
            <person name="Toshchakov S.V."/>
            <person name="Elcheninov A.G."/>
            <person name="Kublanov I.V."/>
        </authorList>
    </citation>
    <scope>NUCLEOTIDE SEQUENCE [LARGE SCALE GENOMIC DNA]</scope>
    <source>
        <strain evidence="7 8">3753O</strain>
    </source>
</reference>
<evidence type="ECO:0000256" key="3">
    <source>
        <dbReference type="ARBA" id="ARBA00022989"/>
    </source>
</evidence>
<keyword evidence="8" id="KW-1185">Reference proteome</keyword>
<keyword evidence="4 6" id="KW-0472">Membrane</keyword>
<organism evidence="7 8">
    <name type="scientific">Tepidiforma bonchosmolovskayae</name>
    <dbReference type="NCBI Taxonomy" id="2601677"/>
    <lineage>
        <taxon>Bacteria</taxon>
        <taxon>Bacillati</taxon>
        <taxon>Chloroflexota</taxon>
        <taxon>Tepidiformia</taxon>
        <taxon>Tepidiformales</taxon>
        <taxon>Tepidiformaceae</taxon>
        <taxon>Tepidiforma</taxon>
    </lineage>
</organism>
<keyword evidence="2 6" id="KW-0812">Transmembrane</keyword>
<feature type="transmembrane region" description="Helical" evidence="6">
    <location>
        <begin position="354"/>
        <end position="378"/>
    </location>
</feature>
<dbReference type="Pfam" id="PF13520">
    <property type="entry name" value="AA_permease_2"/>
    <property type="match status" value="1"/>
</dbReference>
<accession>A0ABX6C2W3</accession>
<dbReference type="InterPro" id="IPR053153">
    <property type="entry name" value="APC_K+_Transporter"/>
</dbReference>
<feature type="transmembrane region" description="Helical" evidence="6">
    <location>
        <begin position="311"/>
        <end position="334"/>
    </location>
</feature>
<dbReference type="EMBL" id="CP042829">
    <property type="protein sequence ID" value="QFG03413.1"/>
    <property type="molecule type" value="Genomic_DNA"/>
</dbReference>
<feature type="compositionally biased region" description="Low complexity" evidence="5">
    <location>
        <begin position="25"/>
        <end position="49"/>
    </location>
</feature>
<evidence type="ECO:0000256" key="2">
    <source>
        <dbReference type="ARBA" id="ARBA00022692"/>
    </source>
</evidence>
<feature type="transmembrane region" description="Helical" evidence="6">
    <location>
        <begin position="399"/>
        <end position="418"/>
    </location>
</feature>
<feature type="transmembrane region" description="Helical" evidence="6">
    <location>
        <begin position="494"/>
        <end position="515"/>
    </location>
</feature>
<keyword evidence="3 6" id="KW-1133">Transmembrane helix</keyword>
<protein>
    <submittedName>
        <fullName evidence="7">APC family permease</fullName>
    </submittedName>
</protein>
<evidence type="ECO:0000256" key="6">
    <source>
        <dbReference type="SAM" id="Phobius"/>
    </source>
</evidence>
<feature type="transmembrane region" description="Helical" evidence="6">
    <location>
        <begin position="246"/>
        <end position="272"/>
    </location>
</feature>
<sequence length="778" mass="83094">MAATSSAGRAGSALAAGSKTAVPMSGRPRASASGRAAAGRAWRSGRGSAQRRAMAPVWRSFGGPGRAEWPWRLGTWRASVAEWGECYSEGAVEGGEGPELTPLVGAGGRVTRYRVAPPRAGIVETSAGHYEATRYAERRRGLAGRALALKDVIVGESIPSARLGEQRLSNRIALAVFSSDALSSTAYATQEILFVLVLAGAAGMQYSLPIAIGIVALLATVVTSYRQTIRAYPHGGGAYTVARENLGTAAGLLAASALLIDYTMTVAVSVAAGMDALASLDPGLRPAALELTIGFVAFIALMNLRGVRESGAVFAVPTYLFVAMMVSAIVVTFVRVVAGGGNPLAAGEPREPLVAAQGVTVFLLLRAFANGCTAMTGVEAMSNGVGAFREPAWKNAQKTLTVMAFLLGFMVLGLTLMARHFGFVPSENQTIPSQLGAEAFGDGSVLFWVFQLSTTGILLIAANTAFADFPRLSAILAHDEFLPRIFTQRGNRLVFSYGIMTLALLAMVMLTATNATTTRLIPFYALGVFISFTLSQAGMVRHWWRERGRGWAAAMGLNGTGAVLTGIVTGVIAVAKFREGGWVVLVAMPVLALLLWGVHRAYRRLERLLHVPVEAVFDLAPRGKSGTPVVVPVQQVNTATVMALAAACEQSRDVTAVHVVVDPDRPSDLEARWRMQFPRLPLVVIDSPYRNVADPFARYVEDRLREPPYEVVVLLPIVVPGKWYERLLLNQSAGAIARKVSGRKRVRVERYVYQPGGLGRRRRGLLGRLRGGRAAEIR</sequence>
<evidence type="ECO:0000313" key="8">
    <source>
        <dbReference type="Proteomes" id="UP000326331"/>
    </source>
</evidence>
<evidence type="ECO:0000256" key="5">
    <source>
        <dbReference type="SAM" id="MobiDB-lite"/>
    </source>
</evidence>
<proteinExistence type="predicted"/>
<dbReference type="Proteomes" id="UP000326331">
    <property type="component" value="Chromosome"/>
</dbReference>
<evidence type="ECO:0000313" key="7">
    <source>
        <dbReference type="EMBL" id="QFG03413.1"/>
    </source>
</evidence>
<dbReference type="Gene3D" id="1.20.1740.10">
    <property type="entry name" value="Amino acid/polyamine transporter I"/>
    <property type="match status" value="1"/>
</dbReference>
<feature type="transmembrane region" description="Helical" evidence="6">
    <location>
        <begin position="581"/>
        <end position="598"/>
    </location>
</feature>
<feature type="compositionally biased region" description="Low complexity" evidence="5">
    <location>
        <begin position="1"/>
        <end position="18"/>
    </location>
</feature>
<comment type="subcellular location">
    <subcellularLocation>
        <location evidence="1">Membrane</location>
        <topology evidence="1">Multi-pass membrane protein</topology>
    </subcellularLocation>
</comment>
<feature type="transmembrane region" description="Helical" evidence="6">
    <location>
        <begin position="445"/>
        <end position="466"/>
    </location>
</feature>
<gene>
    <name evidence="7" type="ORF">Tbon_08915</name>
</gene>
<feature type="transmembrane region" description="Helical" evidence="6">
    <location>
        <begin position="206"/>
        <end position="225"/>
    </location>
</feature>
<evidence type="ECO:0000256" key="1">
    <source>
        <dbReference type="ARBA" id="ARBA00004141"/>
    </source>
</evidence>
<evidence type="ECO:0000256" key="4">
    <source>
        <dbReference type="ARBA" id="ARBA00023136"/>
    </source>
</evidence>
<name>A0ABX6C2W3_9CHLR</name>
<feature type="transmembrane region" description="Helical" evidence="6">
    <location>
        <begin position="284"/>
        <end position="304"/>
    </location>
</feature>
<dbReference type="PANTHER" id="PTHR47704:SF1">
    <property type="entry name" value="POTASSIUM TRANSPORTER KIMA"/>
    <property type="match status" value="1"/>
</dbReference>
<feature type="transmembrane region" description="Helical" evidence="6">
    <location>
        <begin position="552"/>
        <end position="575"/>
    </location>
</feature>
<dbReference type="InterPro" id="IPR002293">
    <property type="entry name" value="AA/rel_permease1"/>
</dbReference>